<keyword evidence="2 9" id="KW-0378">Hydrolase</keyword>
<feature type="domain" description="UvrD-like helicase ATP-binding" evidence="10">
    <location>
        <begin position="147"/>
        <end position="621"/>
    </location>
</feature>
<evidence type="ECO:0000256" key="6">
    <source>
        <dbReference type="ARBA" id="ARBA00034617"/>
    </source>
</evidence>
<dbReference type="Proteomes" id="UP000004407">
    <property type="component" value="Unassembled WGS sequence"/>
</dbReference>
<dbReference type="GO" id="GO:0003677">
    <property type="term" value="F:DNA binding"/>
    <property type="evidence" value="ECO:0007669"/>
    <property type="project" value="InterPro"/>
</dbReference>
<reference evidence="11 12" key="1">
    <citation type="submission" date="2011-08" db="EMBL/GenBank/DDBJ databases">
        <authorList>
            <person name="Weinstock G."/>
            <person name="Sodergren E."/>
            <person name="Clifton S."/>
            <person name="Fulton L."/>
            <person name="Fulton B."/>
            <person name="Courtney L."/>
            <person name="Fronick C."/>
            <person name="Harrison M."/>
            <person name="Strong C."/>
            <person name="Farmer C."/>
            <person name="Delahaunty K."/>
            <person name="Markovic C."/>
            <person name="Hall O."/>
            <person name="Minx P."/>
            <person name="Tomlinson C."/>
            <person name="Mitreva M."/>
            <person name="Hou S."/>
            <person name="Chen J."/>
            <person name="Wollam A."/>
            <person name="Pepin K.H."/>
            <person name="Johnson M."/>
            <person name="Bhonagiri V."/>
            <person name="Zhang X."/>
            <person name="Suruliraj S."/>
            <person name="Warren W."/>
            <person name="Chinwalla A."/>
            <person name="Mardis E.R."/>
            <person name="Wilson R.K."/>
        </authorList>
    </citation>
    <scope>NUCLEOTIDE SEQUENCE [LARGE SCALE GENOMIC DNA]</scope>
    <source>
        <strain evidence="11 12">DSM 18206</strain>
    </source>
</reference>
<dbReference type="RefSeq" id="WP_007901184.1">
    <property type="nucleotide sequence ID" value="NZ_JH379446.1"/>
</dbReference>
<dbReference type="EC" id="5.6.2.4" evidence="7"/>
<proteinExistence type="predicted"/>
<gene>
    <name evidence="11" type="ORF">HMPREF0673_02053</name>
</gene>
<dbReference type="InterPro" id="IPR027417">
    <property type="entry name" value="P-loop_NTPase"/>
</dbReference>
<dbReference type="InterPro" id="IPR014017">
    <property type="entry name" value="DNA_helicase_UvrD-like_C"/>
</dbReference>
<dbReference type="Gene3D" id="3.40.50.300">
    <property type="entry name" value="P-loop containing nucleotide triphosphate hydrolases"/>
    <property type="match status" value="3"/>
</dbReference>
<keyword evidence="1 9" id="KW-0547">Nucleotide-binding</keyword>
<dbReference type="GO" id="GO:0016887">
    <property type="term" value="F:ATP hydrolysis activity"/>
    <property type="evidence" value="ECO:0007669"/>
    <property type="project" value="RHEA"/>
</dbReference>
<keyword evidence="5" id="KW-0413">Isomerase</keyword>
<dbReference type="eggNOG" id="COG0210">
    <property type="taxonomic scope" value="Bacteria"/>
</dbReference>
<dbReference type="PANTHER" id="PTHR11070:SF63">
    <property type="entry name" value="DNA HELICASE IV"/>
    <property type="match status" value="1"/>
</dbReference>
<dbReference type="HOGENOM" id="CLU_006494_1_1_10"/>
<dbReference type="EMBL" id="AFZZ01000175">
    <property type="protein sequence ID" value="EHJ38373.1"/>
    <property type="molecule type" value="Genomic_DNA"/>
</dbReference>
<dbReference type="PROSITE" id="PS51198">
    <property type="entry name" value="UVRD_HELICASE_ATP_BIND"/>
    <property type="match status" value="1"/>
</dbReference>
<protein>
    <recommendedName>
        <fullName evidence="7">DNA 3'-5' helicase</fullName>
        <ecNumber evidence="7">5.6.2.4</ecNumber>
    </recommendedName>
</protein>
<dbReference type="InterPro" id="IPR014016">
    <property type="entry name" value="UvrD-like_ATP-bd"/>
</dbReference>
<dbReference type="PATRIC" id="fig|1002367.3.peg.1665"/>
<keyword evidence="4 9" id="KW-0067">ATP-binding</keyword>
<comment type="catalytic activity">
    <reaction evidence="6">
        <text>Couples ATP hydrolysis with the unwinding of duplex DNA by translocating in the 3'-5' direction.</text>
        <dbReference type="EC" id="5.6.2.4"/>
    </reaction>
</comment>
<dbReference type="GeneID" id="78337609"/>
<dbReference type="GO" id="GO:0005524">
    <property type="term" value="F:ATP binding"/>
    <property type="evidence" value="ECO:0007669"/>
    <property type="project" value="UniProtKB-UniRule"/>
</dbReference>
<evidence type="ECO:0000313" key="11">
    <source>
        <dbReference type="EMBL" id="EHJ38373.1"/>
    </source>
</evidence>
<feature type="binding site" evidence="9">
    <location>
        <begin position="168"/>
        <end position="175"/>
    </location>
    <ligand>
        <name>ATP</name>
        <dbReference type="ChEBI" id="CHEBI:30616"/>
    </ligand>
</feature>
<evidence type="ECO:0000256" key="1">
    <source>
        <dbReference type="ARBA" id="ARBA00022741"/>
    </source>
</evidence>
<dbReference type="Pfam" id="PF00580">
    <property type="entry name" value="UvrD-helicase"/>
    <property type="match status" value="1"/>
</dbReference>
<evidence type="ECO:0000256" key="7">
    <source>
        <dbReference type="ARBA" id="ARBA00034808"/>
    </source>
</evidence>
<dbReference type="SUPFAM" id="SSF52540">
    <property type="entry name" value="P-loop containing nucleoside triphosphate hydrolases"/>
    <property type="match status" value="1"/>
</dbReference>
<dbReference type="PANTHER" id="PTHR11070">
    <property type="entry name" value="UVRD / RECB / PCRA DNA HELICASE FAMILY MEMBER"/>
    <property type="match status" value="1"/>
</dbReference>
<comment type="catalytic activity">
    <reaction evidence="8">
        <text>ATP + H2O = ADP + phosphate + H(+)</text>
        <dbReference type="Rhea" id="RHEA:13065"/>
        <dbReference type="ChEBI" id="CHEBI:15377"/>
        <dbReference type="ChEBI" id="CHEBI:15378"/>
        <dbReference type="ChEBI" id="CHEBI:30616"/>
        <dbReference type="ChEBI" id="CHEBI:43474"/>
        <dbReference type="ChEBI" id="CHEBI:456216"/>
        <dbReference type="EC" id="5.6.2.4"/>
    </reaction>
</comment>
<dbReference type="GO" id="GO:0043138">
    <property type="term" value="F:3'-5' DNA helicase activity"/>
    <property type="evidence" value="ECO:0007669"/>
    <property type="project" value="UniProtKB-EC"/>
</dbReference>
<dbReference type="Pfam" id="PF13361">
    <property type="entry name" value="UvrD_C"/>
    <property type="match status" value="1"/>
</dbReference>
<organism evidence="11 12">
    <name type="scientific">Leyella stercorea DSM 18206</name>
    <dbReference type="NCBI Taxonomy" id="1002367"/>
    <lineage>
        <taxon>Bacteria</taxon>
        <taxon>Pseudomonadati</taxon>
        <taxon>Bacteroidota</taxon>
        <taxon>Bacteroidia</taxon>
        <taxon>Bacteroidales</taxon>
        <taxon>Prevotellaceae</taxon>
        <taxon>Leyella</taxon>
    </lineage>
</organism>
<evidence type="ECO:0000256" key="9">
    <source>
        <dbReference type="PROSITE-ProRule" id="PRU00560"/>
    </source>
</evidence>
<dbReference type="AlphaFoldDB" id="G6AZI9"/>
<sequence>MSLTVCIIGLVIAFSLLSLWFFIRAKVKRNVLKCEDKISDVISTDVLQESGGSKSTISLYDYVDIIFADQYIRPEEQASFVKSLTENLDDVLAVNRSRRMFAVESGIIEDFVWQLDSLDRTIEEHNQRYCQKQLAGNEEFFDTVLQYPLDKQQRHSIVSEAENCLVVSSAGSGKTSSIVGKVRYLIDKKHVDPSRILLISYTNKAAAELTERLNTPGLRGYTFHKLAIDIIGQMTKHKPSICENVDHIFVDIYKQLLEDKDFQDAVVSYFANYEIEQEDWEKRKTDRQQSLSAAKASGYKALLPDMDGKAIHVRSEQEKRICFALSSLGVSFRYEEAYEHPVYDELHSQYRPDFSIHYTKDGKDCRVYLEHFGIDEHGTVPAWFAKNKGITWDEANQQYCDGITWKRELHQENGTILLETTSADFSRFDIKEKLKKMLSDAGVPFNELSSSELYAMLLPKGSKQEKSFIRLIVTFATLLKTNCKSIEEVVSQAHKERDQRAEFIIENIFAPVVARYQESLAKLEQCDFTDVILEATALISSAPLSRYDYIIVDEFQDISIDRYKFLQELRKGEPQARLYCVGDDWQSIYRFSGSDMALFNRFEDFFGPTQIDRIETTYRFGQPCVGLSSKFVQRNPVQLKKNIRPFSSAAHTELLFQAYERAHYTETLTSLIATIPQDKKIYLLGRYSFDDYYLSFAYQGYKRGNQFFYNINGREIEFLTVHKSKGLEADVVILLQCNKDVFGFPSMMSDDPVLKYVLSRGDEYPFGEERRLFYVAITRAKEKTIVMYDKRFPSVFVDEFLHPEVEPTVVQMSIHRNANKHWGPKGDAYLRRLYREGKSPKEISKLMGRSYTSIILRLQKLGELQ</sequence>
<evidence type="ECO:0000259" key="10">
    <source>
        <dbReference type="PROSITE" id="PS51198"/>
    </source>
</evidence>
<evidence type="ECO:0000256" key="3">
    <source>
        <dbReference type="ARBA" id="ARBA00022806"/>
    </source>
</evidence>
<evidence type="ECO:0000256" key="4">
    <source>
        <dbReference type="ARBA" id="ARBA00022840"/>
    </source>
</evidence>
<dbReference type="InterPro" id="IPR000212">
    <property type="entry name" value="DNA_helicase_UvrD/REP"/>
</dbReference>
<evidence type="ECO:0000256" key="5">
    <source>
        <dbReference type="ARBA" id="ARBA00023235"/>
    </source>
</evidence>
<dbReference type="GO" id="GO:0005829">
    <property type="term" value="C:cytosol"/>
    <property type="evidence" value="ECO:0007669"/>
    <property type="project" value="TreeGrafter"/>
</dbReference>
<evidence type="ECO:0000313" key="12">
    <source>
        <dbReference type="Proteomes" id="UP000004407"/>
    </source>
</evidence>
<accession>G6AZI9</accession>
<dbReference type="GO" id="GO:0000725">
    <property type="term" value="P:recombinational repair"/>
    <property type="evidence" value="ECO:0007669"/>
    <property type="project" value="TreeGrafter"/>
</dbReference>
<comment type="caution">
    <text evidence="11">The sequence shown here is derived from an EMBL/GenBank/DDBJ whole genome shotgun (WGS) entry which is preliminary data.</text>
</comment>
<evidence type="ECO:0000256" key="2">
    <source>
        <dbReference type="ARBA" id="ARBA00022801"/>
    </source>
</evidence>
<keyword evidence="3 9" id="KW-0347">Helicase</keyword>
<name>G6AZI9_9BACT</name>
<evidence type="ECO:0000256" key="8">
    <source>
        <dbReference type="ARBA" id="ARBA00048988"/>
    </source>
</evidence>